<reference evidence="2 3" key="1">
    <citation type="submission" date="2014-04" db="EMBL/GenBank/DDBJ databases">
        <authorList>
            <consortium name="DOE Joint Genome Institute"/>
            <person name="Kuo A."/>
            <person name="Kohler A."/>
            <person name="Nagy L.G."/>
            <person name="Floudas D."/>
            <person name="Copeland A."/>
            <person name="Barry K.W."/>
            <person name="Cichocki N."/>
            <person name="Veneault-Fourrey C."/>
            <person name="LaButti K."/>
            <person name="Lindquist E.A."/>
            <person name="Lipzen A."/>
            <person name="Lundell T."/>
            <person name="Morin E."/>
            <person name="Murat C."/>
            <person name="Sun H."/>
            <person name="Tunlid A."/>
            <person name="Henrissat B."/>
            <person name="Grigoriev I.V."/>
            <person name="Hibbett D.S."/>
            <person name="Martin F."/>
            <person name="Nordberg H.P."/>
            <person name="Cantor M.N."/>
            <person name="Hua S.X."/>
        </authorList>
    </citation>
    <scope>NUCLEOTIDE SEQUENCE [LARGE SCALE GENOMIC DNA]</scope>
    <source>
        <strain evidence="2 3">Foug A</strain>
    </source>
</reference>
<evidence type="ECO:0000256" key="1">
    <source>
        <dbReference type="SAM" id="MobiDB-lite"/>
    </source>
</evidence>
<feature type="region of interest" description="Disordered" evidence="1">
    <location>
        <begin position="148"/>
        <end position="191"/>
    </location>
</feature>
<dbReference type="HOGENOM" id="CLU_063511_1_0_1"/>
<keyword evidence="3" id="KW-1185">Reference proteome</keyword>
<dbReference type="Proteomes" id="UP000053989">
    <property type="component" value="Unassembled WGS sequence"/>
</dbReference>
<dbReference type="AlphaFoldDB" id="A0A0C3A124"/>
<gene>
    <name evidence="2" type="ORF">SCLCIDRAFT_21236</name>
</gene>
<evidence type="ECO:0000313" key="2">
    <source>
        <dbReference type="EMBL" id="KIM67368.1"/>
    </source>
</evidence>
<evidence type="ECO:0000313" key="3">
    <source>
        <dbReference type="Proteomes" id="UP000053989"/>
    </source>
</evidence>
<organism evidence="2 3">
    <name type="scientific">Scleroderma citrinum Foug A</name>
    <dbReference type="NCBI Taxonomy" id="1036808"/>
    <lineage>
        <taxon>Eukaryota</taxon>
        <taxon>Fungi</taxon>
        <taxon>Dikarya</taxon>
        <taxon>Basidiomycota</taxon>
        <taxon>Agaricomycotina</taxon>
        <taxon>Agaricomycetes</taxon>
        <taxon>Agaricomycetidae</taxon>
        <taxon>Boletales</taxon>
        <taxon>Sclerodermatineae</taxon>
        <taxon>Sclerodermataceae</taxon>
        <taxon>Scleroderma</taxon>
    </lineage>
</organism>
<protein>
    <submittedName>
        <fullName evidence="2">Uncharacterized protein</fullName>
    </submittedName>
</protein>
<reference evidence="3" key="2">
    <citation type="submission" date="2015-01" db="EMBL/GenBank/DDBJ databases">
        <title>Evolutionary Origins and Diversification of the Mycorrhizal Mutualists.</title>
        <authorList>
            <consortium name="DOE Joint Genome Institute"/>
            <consortium name="Mycorrhizal Genomics Consortium"/>
            <person name="Kohler A."/>
            <person name="Kuo A."/>
            <person name="Nagy L.G."/>
            <person name="Floudas D."/>
            <person name="Copeland A."/>
            <person name="Barry K.W."/>
            <person name="Cichocki N."/>
            <person name="Veneault-Fourrey C."/>
            <person name="LaButti K."/>
            <person name="Lindquist E.A."/>
            <person name="Lipzen A."/>
            <person name="Lundell T."/>
            <person name="Morin E."/>
            <person name="Murat C."/>
            <person name="Riley R."/>
            <person name="Ohm R."/>
            <person name="Sun H."/>
            <person name="Tunlid A."/>
            <person name="Henrissat B."/>
            <person name="Grigoriev I.V."/>
            <person name="Hibbett D.S."/>
            <person name="Martin F."/>
        </authorList>
    </citation>
    <scope>NUCLEOTIDE SEQUENCE [LARGE SCALE GENOMIC DNA]</scope>
    <source>
        <strain evidence="3">Foug A</strain>
    </source>
</reference>
<accession>A0A0C3A124</accession>
<name>A0A0C3A124_9AGAM</name>
<dbReference type="InParanoid" id="A0A0C3A124"/>
<sequence>MSAPSKFNTPAPSTGKCDWARMTMDKLKFSSDDKPEIYNAKVGERKQHWQAKKKAKEKEARECQQREEAACLKREAAAVRRQEEADHRVREECWVQEERERQEREATVRWEVAIKKVTETAEKRAQGDMEERQAEAVKKIWAAKETVRQRKEAEASKQKPVAMKKQAREENAVARPSGMPGPGLWTGAECKRDPKNKRQCTCMQCTRHKEKCKWLEVMGSVFGSGVMKGKGKEKEVVTLPRASKKKKHVKKSAAKVVDSDVEIITRPSDASGSRSSHVLLEHMDHLILAVENLAEAQWYTASACTASRMAVGALVDECNFLGFEGVGPGEEDKEVDMDMEAVNQEVVKQEIAELWKEVLEPWPSDDEM</sequence>
<dbReference type="EMBL" id="KN822013">
    <property type="protein sequence ID" value="KIM67368.1"/>
    <property type="molecule type" value="Genomic_DNA"/>
</dbReference>
<proteinExistence type="predicted"/>
<feature type="compositionally biased region" description="Basic and acidic residues" evidence="1">
    <location>
        <begin position="148"/>
        <end position="157"/>
    </location>
</feature>